<dbReference type="InterPro" id="IPR006910">
    <property type="entry name" value="Rad21_Rec8_N"/>
</dbReference>
<dbReference type="GO" id="GO:0007062">
    <property type="term" value="P:sister chromatid cohesion"/>
    <property type="evidence" value="ECO:0007669"/>
    <property type="project" value="InterPro"/>
</dbReference>
<dbReference type="GO" id="GO:1990414">
    <property type="term" value="P:replication-born double-strand break repair via sister chromatid exchange"/>
    <property type="evidence" value="ECO:0007669"/>
    <property type="project" value="TreeGrafter"/>
</dbReference>
<dbReference type="InterPro" id="IPR023093">
    <property type="entry name" value="ScpA-like_C"/>
</dbReference>
<reference evidence="5 6" key="1">
    <citation type="submission" date="2015-03" db="EMBL/GenBank/DDBJ databases">
        <authorList>
            <person name="Morales-Cruz A."/>
            <person name="Amrine K.C."/>
            <person name="Cantu D."/>
        </authorList>
    </citation>
    <scope>NUCLEOTIDE SEQUENCE [LARGE SCALE GENOMIC DNA]</scope>
    <source>
        <strain evidence="5">DS831</strain>
    </source>
</reference>
<evidence type="ECO:0000256" key="2">
    <source>
        <dbReference type="ARBA" id="ARBA00023242"/>
    </source>
</evidence>
<dbReference type="GO" id="GO:0005634">
    <property type="term" value="C:nucleus"/>
    <property type="evidence" value="ECO:0007669"/>
    <property type="project" value="UniProtKB-SubCell"/>
</dbReference>
<evidence type="ECO:0000259" key="4">
    <source>
        <dbReference type="Pfam" id="PF04825"/>
    </source>
</evidence>
<feature type="region of interest" description="Disordered" evidence="3">
    <location>
        <begin position="109"/>
        <end position="137"/>
    </location>
</feature>
<dbReference type="Gene3D" id="1.10.10.580">
    <property type="entry name" value="Structural maintenance of chromosome 1. Chain E"/>
    <property type="match status" value="1"/>
</dbReference>
<sequence>MASRPSGLLVATLGSKSTTTKKVTRKAILNVDVPKAYGVTRVYSQQCSYVLADAQSTQNNIRAALVTVTKNIELDPEVGRTRPDQLVLEDDPSYLPDFALAPLDLDGSDLEPPSLTRSSSLSSLRHSRSPRRSISLEDQNRGSVFGIQVPSSDSGGFSGIVLGLGLGGVGAIVGNTGLAGPLDQFRGDALLLSLGIVRKGAKKKRAHQSADEQDKSDGDGRRVRPRSEEEEVGRGDTDMEDGGPVNVDEEEHDVEAAREAQSEQEERDLSQMFPWNVTASVRNSSLAPSARRALGFGGSGISTSAGGSIGGQLSSIGRRGRWISESPLHGRGRHHNLEPLPSSEADELGDDTLGDLGGGVAVGEDDEFEMDGAAAAVDTQTTTESQVARTAFAKEMENFGMFIFDSLKQKEDDAAAAAAEGSQSVESINEILFEDILPPHSTSSIVAAQGFMHLLTLSSLGRVSTRQDEPFGEIGLSLPYADEAKSVQ</sequence>
<evidence type="ECO:0000313" key="6">
    <source>
        <dbReference type="Proteomes" id="UP000034182"/>
    </source>
</evidence>
<name>A0A0G2GFS8_9PEZI</name>
<dbReference type="PANTHER" id="PTHR12585:SF69">
    <property type="entry name" value="FI11703P"/>
    <property type="match status" value="1"/>
</dbReference>
<feature type="compositionally biased region" description="Low complexity" evidence="3">
    <location>
        <begin position="109"/>
        <end position="124"/>
    </location>
</feature>
<accession>A0A0G2GFS8</accession>
<feature type="domain" description="Rad21/Rec8-like protein N-terminal" evidence="4">
    <location>
        <begin position="37"/>
        <end position="77"/>
    </location>
</feature>
<feature type="compositionally biased region" description="Basic and acidic residues" evidence="3">
    <location>
        <begin position="208"/>
        <end position="237"/>
    </location>
</feature>
<dbReference type="Pfam" id="PF04825">
    <property type="entry name" value="Rad21_Rec8_N"/>
    <property type="match status" value="1"/>
</dbReference>
<reference evidence="5 6" key="2">
    <citation type="submission" date="2015-05" db="EMBL/GenBank/DDBJ databases">
        <title>Distinctive expansion of gene families associated with plant cell wall degradation and secondary metabolism in the genomes of grapevine trunk pathogens.</title>
        <authorList>
            <person name="Lawrence D.P."/>
            <person name="Travadon R."/>
            <person name="Rolshausen P.E."/>
            <person name="Baumgartner K."/>
        </authorList>
    </citation>
    <scope>NUCLEOTIDE SEQUENCE [LARGE SCALE GENOMIC DNA]</scope>
    <source>
        <strain evidence="5">DS831</strain>
    </source>
</reference>
<comment type="caution">
    <text evidence="5">The sequence shown here is derived from an EMBL/GenBank/DDBJ whole genome shotgun (WGS) entry which is preliminary data.</text>
</comment>
<dbReference type="GO" id="GO:0008278">
    <property type="term" value="C:cohesin complex"/>
    <property type="evidence" value="ECO:0007669"/>
    <property type="project" value="InterPro"/>
</dbReference>
<gene>
    <name evidence="5" type="ORF">UCDDS831_g03638</name>
</gene>
<feature type="region of interest" description="Disordered" evidence="3">
    <location>
        <begin position="202"/>
        <end position="271"/>
    </location>
</feature>
<evidence type="ECO:0000256" key="1">
    <source>
        <dbReference type="ARBA" id="ARBA00004123"/>
    </source>
</evidence>
<proteinExistence type="predicted"/>
<evidence type="ECO:0000256" key="3">
    <source>
        <dbReference type="SAM" id="MobiDB-lite"/>
    </source>
</evidence>
<feature type="region of interest" description="Disordered" evidence="3">
    <location>
        <begin position="324"/>
        <end position="350"/>
    </location>
</feature>
<dbReference type="InterPro" id="IPR039781">
    <property type="entry name" value="Rad21/Rec8-like"/>
</dbReference>
<dbReference type="GO" id="GO:0003682">
    <property type="term" value="F:chromatin binding"/>
    <property type="evidence" value="ECO:0007669"/>
    <property type="project" value="TreeGrafter"/>
</dbReference>
<keyword evidence="2" id="KW-0539">Nucleus</keyword>
<organism evidence="5 6">
    <name type="scientific">Diplodia seriata</name>
    <dbReference type="NCBI Taxonomy" id="420778"/>
    <lineage>
        <taxon>Eukaryota</taxon>
        <taxon>Fungi</taxon>
        <taxon>Dikarya</taxon>
        <taxon>Ascomycota</taxon>
        <taxon>Pezizomycotina</taxon>
        <taxon>Dothideomycetes</taxon>
        <taxon>Dothideomycetes incertae sedis</taxon>
        <taxon>Botryosphaeriales</taxon>
        <taxon>Botryosphaeriaceae</taxon>
        <taxon>Diplodia</taxon>
    </lineage>
</organism>
<evidence type="ECO:0000313" key="5">
    <source>
        <dbReference type="EMBL" id="KKY22473.1"/>
    </source>
</evidence>
<dbReference type="PANTHER" id="PTHR12585">
    <property type="entry name" value="SCC1 / RAD21 FAMILY MEMBER"/>
    <property type="match status" value="1"/>
</dbReference>
<protein>
    <submittedName>
        <fullName evidence="5">Putative rad21 rec8 n terminal domain-containing protein</fullName>
    </submittedName>
</protein>
<dbReference type="EMBL" id="LAQI01000077">
    <property type="protein sequence ID" value="KKY22473.1"/>
    <property type="molecule type" value="Genomic_DNA"/>
</dbReference>
<dbReference type="AlphaFoldDB" id="A0A0G2GFS8"/>
<dbReference type="Proteomes" id="UP000034182">
    <property type="component" value="Unassembled WGS sequence"/>
</dbReference>
<comment type="subcellular location">
    <subcellularLocation>
        <location evidence="1">Nucleus</location>
    </subcellularLocation>
</comment>